<protein>
    <submittedName>
        <fullName evidence="4">Site-specific integrase</fullName>
    </submittedName>
</protein>
<sequence>MLWGCNLPKEPHWKEHILREPKERIRELSYGEQQALDRNIREDYIRWYMFLHLTGRRLKETLIRWSDVNWDAGEITTPGKGDTRVMTPITPSISELLEACRGHHPEFVFTFVAQRTNQGRIAGKRYPITYHGVKTQWRRDILRSGVIGLRLHDIRHDRATKLYRQFHNLKIVQRVLNHASITTTAKYTHVVDEEVAVALERSAKSRNHPRTFFRDQA</sequence>
<proteinExistence type="predicted"/>
<dbReference type="CDD" id="cd00397">
    <property type="entry name" value="DNA_BRE_C"/>
    <property type="match status" value="1"/>
</dbReference>
<dbReference type="InterPro" id="IPR002104">
    <property type="entry name" value="Integrase_catalytic"/>
</dbReference>
<evidence type="ECO:0000313" key="4">
    <source>
        <dbReference type="EMBL" id="WHS94219.1"/>
    </source>
</evidence>
<dbReference type="InterPro" id="IPR011010">
    <property type="entry name" value="DNA_brk_join_enz"/>
</dbReference>
<keyword evidence="5" id="KW-1185">Reference proteome</keyword>
<dbReference type="InterPro" id="IPR013762">
    <property type="entry name" value="Integrase-like_cat_sf"/>
</dbReference>
<dbReference type="SUPFAM" id="SSF56349">
    <property type="entry name" value="DNA breaking-rejoining enzymes"/>
    <property type="match status" value="1"/>
</dbReference>
<evidence type="ECO:0000256" key="2">
    <source>
        <dbReference type="ARBA" id="ARBA00023172"/>
    </source>
</evidence>
<gene>
    <name evidence="4" type="ORF">PZL22_001923</name>
</gene>
<feature type="domain" description="Tyr recombinase" evidence="3">
    <location>
        <begin position="23"/>
        <end position="200"/>
    </location>
</feature>
<dbReference type="InterPro" id="IPR050090">
    <property type="entry name" value="Tyrosine_recombinase_XerCD"/>
</dbReference>
<dbReference type="PANTHER" id="PTHR30349">
    <property type="entry name" value="PHAGE INTEGRASE-RELATED"/>
    <property type="match status" value="1"/>
</dbReference>
<evidence type="ECO:0000256" key="1">
    <source>
        <dbReference type="ARBA" id="ARBA00022908"/>
    </source>
</evidence>
<dbReference type="PROSITE" id="PS51898">
    <property type="entry name" value="TYR_RECOMBINASE"/>
    <property type="match status" value="1"/>
</dbReference>
<dbReference type="Pfam" id="PF00589">
    <property type="entry name" value="Phage_integrase"/>
    <property type="match status" value="1"/>
</dbReference>
<dbReference type="PANTHER" id="PTHR30349:SF64">
    <property type="entry name" value="PROPHAGE INTEGRASE INTD-RELATED"/>
    <property type="match status" value="1"/>
</dbReference>
<name>A0ABY8T8Y7_9HYPH</name>
<accession>A0ABY8T8Y7</accession>
<dbReference type="EMBL" id="CP120365">
    <property type="protein sequence ID" value="WHS94219.1"/>
    <property type="molecule type" value="Genomic_DNA"/>
</dbReference>
<keyword evidence="1" id="KW-0229">DNA integration</keyword>
<organism evidence="4 5">
    <name type="scientific">Sinorhizobium kummerowiae</name>
    <dbReference type="NCBI Taxonomy" id="158892"/>
    <lineage>
        <taxon>Bacteria</taxon>
        <taxon>Pseudomonadati</taxon>
        <taxon>Pseudomonadota</taxon>
        <taxon>Alphaproteobacteria</taxon>
        <taxon>Hyphomicrobiales</taxon>
        <taxon>Rhizobiaceae</taxon>
        <taxon>Sinorhizobium/Ensifer group</taxon>
        <taxon>Sinorhizobium</taxon>
    </lineage>
</organism>
<evidence type="ECO:0000259" key="3">
    <source>
        <dbReference type="PROSITE" id="PS51898"/>
    </source>
</evidence>
<reference evidence="4 5" key="1">
    <citation type="submission" date="2023-03" db="EMBL/GenBank/DDBJ databases">
        <authorList>
            <person name="Menendez E."/>
            <person name="Kaur S."/>
            <person name="Flores-Felix J.D."/>
            <person name="diCenzo G.C."/>
            <person name="Peix A."/>
            <person name="Velazquez E."/>
        </authorList>
    </citation>
    <scope>NUCLEOTIDE SEQUENCE [LARGE SCALE GENOMIC DNA]</scope>
    <source>
        <strain evidence="4 5">CCBAU 71714</strain>
    </source>
</reference>
<keyword evidence="2" id="KW-0233">DNA recombination</keyword>
<evidence type="ECO:0000313" key="5">
    <source>
        <dbReference type="Proteomes" id="UP001233264"/>
    </source>
</evidence>
<dbReference type="Gene3D" id="1.10.443.10">
    <property type="entry name" value="Intergrase catalytic core"/>
    <property type="match status" value="1"/>
</dbReference>
<dbReference type="RefSeq" id="WP_284718601.1">
    <property type="nucleotide sequence ID" value="NZ_CP120365.1"/>
</dbReference>
<dbReference type="Proteomes" id="UP001233264">
    <property type="component" value="Chromosome"/>
</dbReference>